<reference evidence="1" key="1">
    <citation type="journal article" date="2021" name="PeerJ">
        <title>Extensive microbial diversity within the chicken gut microbiome revealed by metagenomics and culture.</title>
        <authorList>
            <person name="Gilroy R."/>
            <person name="Ravi A."/>
            <person name="Getino M."/>
            <person name="Pursley I."/>
            <person name="Horton D.L."/>
            <person name="Alikhan N.F."/>
            <person name="Baker D."/>
            <person name="Gharbi K."/>
            <person name="Hall N."/>
            <person name="Watson M."/>
            <person name="Adriaenssens E.M."/>
            <person name="Foster-Nyarko E."/>
            <person name="Jarju S."/>
            <person name="Secka A."/>
            <person name="Antonio M."/>
            <person name="Oren A."/>
            <person name="Chaudhuri R.R."/>
            <person name="La Ragione R."/>
            <person name="Hildebrand F."/>
            <person name="Pallen M.J."/>
        </authorList>
    </citation>
    <scope>NUCLEOTIDE SEQUENCE</scope>
    <source>
        <strain evidence="1">CHK180-15479</strain>
    </source>
</reference>
<name>A0A9D2N062_9FIRM</name>
<reference evidence="1" key="2">
    <citation type="submission" date="2021-04" db="EMBL/GenBank/DDBJ databases">
        <authorList>
            <person name="Gilroy R."/>
        </authorList>
    </citation>
    <scope>NUCLEOTIDE SEQUENCE</scope>
    <source>
        <strain evidence="1">CHK180-15479</strain>
    </source>
</reference>
<comment type="caution">
    <text evidence="1">The sequence shown here is derived from an EMBL/GenBank/DDBJ whole genome shotgun (WGS) entry which is preliminary data.</text>
</comment>
<evidence type="ECO:0000313" key="2">
    <source>
        <dbReference type="Proteomes" id="UP000823910"/>
    </source>
</evidence>
<accession>A0A9D2N062</accession>
<dbReference type="AlphaFoldDB" id="A0A9D2N062"/>
<gene>
    <name evidence="1" type="ORF">H9704_08350</name>
</gene>
<organism evidence="1 2">
    <name type="scientific">Candidatus Enterocloster excrementipullorum</name>
    <dbReference type="NCBI Taxonomy" id="2838559"/>
    <lineage>
        <taxon>Bacteria</taxon>
        <taxon>Bacillati</taxon>
        <taxon>Bacillota</taxon>
        <taxon>Clostridia</taxon>
        <taxon>Lachnospirales</taxon>
        <taxon>Lachnospiraceae</taxon>
        <taxon>Enterocloster</taxon>
    </lineage>
</organism>
<sequence>MAYIVPSSIYKNVFARRLREEIRPFLTGVYDYTSQNKFPGTTISSTVLRMRKQESVDFSYRDMEQKKEIRLCKELLGEKWVFDNAAAERRIRFGDWFQVSNTIATLCNDAFLPENYRKENGYYILSDGDTREEVI</sequence>
<protein>
    <submittedName>
        <fullName evidence="1">Uncharacterized protein</fullName>
    </submittedName>
</protein>
<proteinExistence type="predicted"/>
<dbReference type="EMBL" id="DWWT01000036">
    <property type="protein sequence ID" value="HJC06150.1"/>
    <property type="molecule type" value="Genomic_DNA"/>
</dbReference>
<dbReference type="Proteomes" id="UP000823910">
    <property type="component" value="Unassembled WGS sequence"/>
</dbReference>
<evidence type="ECO:0000313" key="1">
    <source>
        <dbReference type="EMBL" id="HJC06150.1"/>
    </source>
</evidence>